<comment type="caution">
    <text evidence="2">The sequence shown here is derived from an EMBL/GenBank/DDBJ whole genome shotgun (WGS) entry which is preliminary data.</text>
</comment>
<evidence type="ECO:0000313" key="2">
    <source>
        <dbReference type="EMBL" id="KAL1529307.1"/>
    </source>
</evidence>
<dbReference type="CDD" id="cd21459">
    <property type="entry name" value="DLC-like_TCTEX1D2"/>
    <property type="match status" value="1"/>
</dbReference>
<evidence type="ECO:0008006" key="4">
    <source>
        <dbReference type="Google" id="ProtNLM"/>
    </source>
</evidence>
<accession>A0AB34K7Z2</accession>
<name>A0AB34K7Z2_PRYPA</name>
<dbReference type="Pfam" id="PF03645">
    <property type="entry name" value="Tctex-1"/>
    <property type="match status" value="1"/>
</dbReference>
<dbReference type="GO" id="GO:0045505">
    <property type="term" value="F:dynein intermediate chain binding"/>
    <property type="evidence" value="ECO:0007669"/>
    <property type="project" value="TreeGrafter"/>
</dbReference>
<proteinExistence type="inferred from homology"/>
<keyword evidence="3" id="KW-1185">Reference proteome</keyword>
<organism evidence="2 3">
    <name type="scientific">Prymnesium parvum</name>
    <name type="common">Toxic golden alga</name>
    <dbReference type="NCBI Taxonomy" id="97485"/>
    <lineage>
        <taxon>Eukaryota</taxon>
        <taxon>Haptista</taxon>
        <taxon>Haptophyta</taxon>
        <taxon>Prymnesiophyceae</taxon>
        <taxon>Prymnesiales</taxon>
        <taxon>Prymnesiaceae</taxon>
        <taxon>Prymnesium</taxon>
    </lineage>
</organism>
<dbReference type="AlphaFoldDB" id="A0AB34K7Z2"/>
<dbReference type="InterPro" id="IPR005334">
    <property type="entry name" value="Tctex-1-like"/>
</dbReference>
<dbReference type="GO" id="GO:0005868">
    <property type="term" value="C:cytoplasmic dynein complex"/>
    <property type="evidence" value="ECO:0007669"/>
    <property type="project" value="TreeGrafter"/>
</dbReference>
<protein>
    <recommendedName>
        <fullName evidence="4">Tctex1 domain-containing protein 2</fullName>
    </recommendedName>
</protein>
<dbReference type="GO" id="GO:0005737">
    <property type="term" value="C:cytoplasm"/>
    <property type="evidence" value="ECO:0007669"/>
    <property type="project" value="TreeGrafter"/>
</dbReference>
<dbReference type="InterPro" id="IPR038586">
    <property type="entry name" value="Tctex-1-like_sf"/>
</dbReference>
<gene>
    <name evidence="2" type="ORF">AB1Y20_000261</name>
</gene>
<dbReference type="FunFam" id="3.30.1140.40:FF:000003">
    <property type="entry name" value="tctex1 domain-containing protein 2"/>
    <property type="match status" value="1"/>
</dbReference>
<evidence type="ECO:0000256" key="1">
    <source>
        <dbReference type="ARBA" id="ARBA00005361"/>
    </source>
</evidence>
<dbReference type="PANTHER" id="PTHR21255:SF7">
    <property type="entry name" value="DYNEIN LIGHT CHAIN TCTEX-TYPE PROTEIN 2B"/>
    <property type="match status" value="1"/>
</dbReference>
<evidence type="ECO:0000313" key="3">
    <source>
        <dbReference type="Proteomes" id="UP001515480"/>
    </source>
</evidence>
<dbReference type="PANTHER" id="PTHR21255">
    <property type="entry name" value="T-COMPLEX-ASSOCIATED-TESTIS-EXPRESSED 1/ DYNEIN LIGHT CHAIN"/>
    <property type="match status" value="1"/>
</dbReference>
<dbReference type="Gene3D" id="3.30.1140.40">
    <property type="entry name" value="Tctex-1"/>
    <property type="match status" value="1"/>
</dbReference>
<reference evidence="2 3" key="1">
    <citation type="journal article" date="2024" name="Science">
        <title>Giant polyketide synthase enzymes in the biosynthesis of giant marine polyether toxins.</title>
        <authorList>
            <person name="Fallon T.R."/>
            <person name="Shende V.V."/>
            <person name="Wierzbicki I.H."/>
            <person name="Pendleton A.L."/>
            <person name="Watervoot N.F."/>
            <person name="Auber R.P."/>
            <person name="Gonzalez D.J."/>
            <person name="Wisecaver J.H."/>
            <person name="Moore B.S."/>
        </authorList>
    </citation>
    <scope>NUCLEOTIDE SEQUENCE [LARGE SCALE GENOMIC DNA]</scope>
    <source>
        <strain evidence="2 3">12B1</strain>
    </source>
</reference>
<dbReference type="GO" id="GO:0007018">
    <property type="term" value="P:microtubule-based movement"/>
    <property type="evidence" value="ECO:0007669"/>
    <property type="project" value="TreeGrafter"/>
</dbReference>
<dbReference type="Proteomes" id="UP001515480">
    <property type="component" value="Unassembled WGS sequence"/>
</dbReference>
<comment type="similarity">
    <text evidence="1">Belongs to the dynein light chain Tctex-type family.</text>
</comment>
<dbReference type="EMBL" id="JBGBPQ010000001">
    <property type="protein sequence ID" value="KAL1529307.1"/>
    <property type="molecule type" value="Genomic_DNA"/>
</dbReference>
<sequence>MELYNIRPSLREKFRPNAVKPLITAVLNDRLADKTYNPELTAQWTREIADEIKNKLKLELDLPRYKYVVQVLIGEQRGEGVRMGCRCFWDADTDNYAESTYRNDSLFCVAAAFGAYLY</sequence>